<sequence>MDLGMSTRTTVTDDECCVTSFDFIIECDIDSAKRWATMHLFYSCIGNSEGADLCLEMAHKYLNTEKSTDYIANHDKLVWTTSICPNQIFFRSAELLIKMHLYEFAEKSLTRAKDANLGVYHYLLGVIQYYRQNYQHALIHVKEAKELHGPDYAVNSLMGHCYLALEKLENAKREYMRVLESFNRPDDIHLVYVYLALISERTGNKHFAKNMLLSACKYSPTPYTWLGAGLIYYAQKDLISAEQCLLQANVCDNRLAEVWGYLALINLELTRYSEAELCYKQTKKVKFFHLYLHHFHVNMLSRTNLKMKISPRKLKKLGNG</sequence>
<gene>
    <name evidence="3" type="ORF">RI129_007100</name>
</gene>
<name>A0AAN7V7C7_9COLE</name>
<evidence type="ECO:0000313" key="4">
    <source>
        <dbReference type="Proteomes" id="UP001329430"/>
    </source>
</evidence>
<dbReference type="EMBL" id="JAVRBK010000005">
    <property type="protein sequence ID" value="KAK5643255.1"/>
    <property type="molecule type" value="Genomic_DNA"/>
</dbReference>
<keyword evidence="1" id="KW-0677">Repeat</keyword>
<evidence type="ECO:0000313" key="3">
    <source>
        <dbReference type="EMBL" id="KAK5643255.1"/>
    </source>
</evidence>
<dbReference type="PANTHER" id="PTHR44314">
    <property type="entry name" value="CILIA- AND FLAGELLA-ASSOCIATED PROTEIN 70"/>
    <property type="match status" value="1"/>
</dbReference>
<dbReference type="Gene3D" id="1.25.40.10">
    <property type="entry name" value="Tetratricopeptide repeat domain"/>
    <property type="match status" value="1"/>
</dbReference>
<accession>A0AAN7V7C7</accession>
<dbReference type="Proteomes" id="UP001329430">
    <property type="component" value="Chromosome 5"/>
</dbReference>
<dbReference type="GO" id="GO:0031514">
    <property type="term" value="C:motile cilium"/>
    <property type="evidence" value="ECO:0007669"/>
    <property type="project" value="TreeGrafter"/>
</dbReference>
<evidence type="ECO:0000256" key="1">
    <source>
        <dbReference type="ARBA" id="ARBA00022737"/>
    </source>
</evidence>
<dbReference type="AlphaFoldDB" id="A0AAN7V7C7"/>
<dbReference type="SUPFAM" id="SSF48452">
    <property type="entry name" value="TPR-like"/>
    <property type="match status" value="1"/>
</dbReference>
<dbReference type="InterPro" id="IPR019734">
    <property type="entry name" value="TPR_rpt"/>
</dbReference>
<comment type="caution">
    <text evidence="3">The sequence shown here is derived from an EMBL/GenBank/DDBJ whole genome shotgun (WGS) entry which is preliminary data.</text>
</comment>
<evidence type="ECO:0000256" key="2">
    <source>
        <dbReference type="ARBA" id="ARBA00022803"/>
    </source>
</evidence>
<dbReference type="PANTHER" id="PTHR44314:SF1">
    <property type="entry name" value="CILIA- AND FLAGELLA-ASSOCIATED PROTEIN 70"/>
    <property type="match status" value="1"/>
</dbReference>
<dbReference type="GO" id="GO:0060271">
    <property type="term" value="P:cilium assembly"/>
    <property type="evidence" value="ECO:0007669"/>
    <property type="project" value="TreeGrafter"/>
</dbReference>
<dbReference type="InterPro" id="IPR052628">
    <property type="entry name" value="CFAP70"/>
</dbReference>
<keyword evidence="2" id="KW-0802">TPR repeat</keyword>
<reference evidence="3 4" key="1">
    <citation type="journal article" date="2024" name="Insects">
        <title>An Improved Chromosome-Level Genome Assembly of the Firefly Pyrocoelia pectoralis.</title>
        <authorList>
            <person name="Fu X."/>
            <person name="Meyer-Rochow V.B."/>
            <person name="Ballantyne L."/>
            <person name="Zhu X."/>
        </authorList>
    </citation>
    <scope>NUCLEOTIDE SEQUENCE [LARGE SCALE GENOMIC DNA]</scope>
    <source>
        <strain evidence="3">XCY_ONT2</strain>
    </source>
</reference>
<organism evidence="3 4">
    <name type="scientific">Pyrocoelia pectoralis</name>
    <dbReference type="NCBI Taxonomy" id="417401"/>
    <lineage>
        <taxon>Eukaryota</taxon>
        <taxon>Metazoa</taxon>
        <taxon>Ecdysozoa</taxon>
        <taxon>Arthropoda</taxon>
        <taxon>Hexapoda</taxon>
        <taxon>Insecta</taxon>
        <taxon>Pterygota</taxon>
        <taxon>Neoptera</taxon>
        <taxon>Endopterygota</taxon>
        <taxon>Coleoptera</taxon>
        <taxon>Polyphaga</taxon>
        <taxon>Elateriformia</taxon>
        <taxon>Elateroidea</taxon>
        <taxon>Lampyridae</taxon>
        <taxon>Lampyrinae</taxon>
        <taxon>Pyrocoelia</taxon>
    </lineage>
</organism>
<dbReference type="GO" id="GO:0070062">
    <property type="term" value="C:extracellular exosome"/>
    <property type="evidence" value="ECO:0007669"/>
    <property type="project" value="TreeGrafter"/>
</dbReference>
<proteinExistence type="predicted"/>
<dbReference type="InterPro" id="IPR011990">
    <property type="entry name" value="TPR-like_helical_dom_sf"/>
</dbReference>
<dbReference type="GO" id="GO:0003341">
    <property type="term" value="P:cilium movement"/>
    <property type="evidence" value="ECO:0007669"/>
    <property type="project" value="TreeGrafter"/>
</dbReference>
<dbReference type="SMART" id="SM00028">
    <property type="entry name" value="TPR"/>
    <property type="match status" value="4"/>
</dbReference>
<keyword evidence="4" id="KW-1185">Reference proteome</keyword>
<protein>
    <submittedName>
        <fullName evidence="3">Uncharacterized protein</fullName>
    </submittedName>
</protein>